<dbReference type="Pfam" id="PF00187">
    <property type="entry name" value="Chitin_bind_1"/>
    <property type="match status" value="1"/>
</dbReference>
<name>A0AAI8YGM1_9PEZI</name>
<dbReference type="Gene3D" id="3.30.60.10">
    <property type="entry name" value="Endochitinase-like"/>
    <property type="match status" value="1"/>
</dbReference>
<reference evidence="8" key="1">
    <citation type="submission" date="2023-10" db="EMBL/GenBank/DDBJ databases">
        <authorList>
            <person name="Hackl T."/>
        </authorList>
    </citation>
    <scope>NUCLEOTIDE SEQUENCE</scope>
</reference>
<dbReference type="InterPro" id="IPR029070">
    <property type="entry name" value="Chitinase_insertion_sf"/>
</dbReference>
<dbReference type="InterPro" id="IPR050314">
    <property type="entry name" value="Glycosyl_Hydrlase_18"/>
</dbReference>
<feature type="chain" id="PRO_5042619749" description="chitinase" evidence="5">
    <location>
        <begin position="33"/>
        <end position="607"/>
    </location>
</feature>
<dbReference type="Proteomes" id="UP001295740">
    <property type="component" value="Unassembled WGS sequence"/>
</dbReference>
<dbReference type="InterPro" id="IPR017853">
    <property type="entry name" value="GH"/>
</dbReference>
<keyword evidence="5" id="KW-0732">Signal</keyword>
<dbReference type="GO" id="GO:0008843">
    <property type="term" value="F:endochitinase activity"/>
    <property type="evidence" value="ECO:0007669"/>
    <property type="project" value="UniProtKB-EC"/>
</dbReference>
<dbReference type="SUPFAM" id="SSF54556">
    <property type="entry name" value="Chitinase insertion domain"/>
    <property type="match status" value="1"/>
</dbReference>
<dbReference type="Pfam" id="PF00704">
    <property type="entry name" value="Glyco_hydro_18"/>
    <property type="match status" value="1"/>
</dbReference>
<dbReference type="GO" id="GO:0005975">
    <property type="term" value="P:carbohydrate metabolic process"/>
    <property type="evidence" value="ECO:0007669"/>
    <property type="project" value="InterPro"/>
</dbReference>
<comment type="caution">
    <text evidence="4">Lacks conserved residue(s) required for the propagation of feature annotation.</text>
</comment>
<evidence type="ECO:0000259" key="6">
    <source>
        <dbReference type="PROSITE" id="PS50941"/>
    </source>
</evidence>
<dbReference type="PANTHER" id="PTHR11177">
    <property type="entry name" value="CHITINASE"/>
    <property type="match status" value="1"/>
</dbReference>
<proteinExistence type="inferred from homology"/>
<dbReference type="EMBL" id="CAUWAG010000006">
    <property type="protein sequence ID" value="CAJ2504125.1"/>
    <property type="molecule type" value="Genomic_DNA"/>
</dbReference>
<dbReference type="SMART" id="SM00636">
    <property type="entry name" value="Glyco_18"/>
    <property type="match status" value="1"/>
</dbReference>
<sequence>MASTTGPARAWLSCLSFAILLALSFWLRPVSLRVSGDEVHVRSLSDVPIIQLPSHSIPSVYRREDYTCSVNRPCSNGACCGESGNSGYGSVYCGAGCTSNCNATAECGQIAAVAGIECPLNTCCSEFGFCGTTDDFCTGNCQSNCELDPLPPSSSPRNQALSKAHPESLFQLTVDAKKYNSQLKVFISVGGWTFSDNDTATQPLFGEVASTQANRQKFADNTVKIMNKYGFDGLDNDWEYPGAPDRGGTPEDTENFTLLMKVLRSTFNAAPRSLGLTLTTPSSYWYLKWFGLPGLLKYADWTNLMTYDLHGTWDENSPIGAIVQGHTNLAEIQLAAQLFWRAGIKPAQIVMGLGFYGRSFQLSDDTTSGILEYYEIQAILTQIPDLKPVIDETAAVKYIVFDSDQWVSYDDEDTFGTKIAWANAVGIGGLLIWAVDTDDDQFTTMSDFMGKAVSHVDTVTPELDETTLAVTTSSVISSLVGENGQDCKVLKDYSCKNKDDLRCGTGETMIGWDRDGCSDSNYGKPICCPEATAPSNFLWRGGTGGRNCNGQFHVGEATLFQSHWGGGGFSGIKSESGTNQCGAGEKVFCCEAGDWKDVVDGCHWTEW</sequence>
<protein>
    <recommendedName>
        <fullName evidence="2">chitinase</fullName>
        <ecNumber evidence="2">3.2.1.14</ecNumber>
    </recommendedName>
</protein>
<dbReference type="CDD" id="cd00035">
    <property type="entry name" value="ChtBD1"/>
    <property type="match status" value="1"/>
</dbReference>
<dbReference type="SUPFAM" id="SSF57016">
    <property type="entry name" value="Plant lectins/antimicrobial peptides"/>
    <property type="match status" value="1"/>
</dbReference>
<dbReference type="PROSITE" id="PS00026">
    <property type="entry name" value="CHIT_BIND_I_1"/>
    <property type="match status" value="1"/>
</dbReference>
<gene>
    <name evidence="8" type="ORF">KHLLAP_LOCUS4593</name>
</gene>
<evidence type="ECO:0000256" key="5">
    <source>
        <dbReference type="SAM" id="SignalP"/>
    </source>
</evidence>
<dbReference type="PROSITE" id="PS50941">
    <property type="entry name" value="CHIT_BIND_I_2"/>
    <property type="match status" value="1"/>
</dbReference>
<dbReference type="InterPro" id="IPR001223">
    <property type="entry name" value="Glyco_hydro18_cat"/>
</dbReference>
<dbReference type="InterPro" id="IPR011583">
    <property type="entry name" value="Chitinase_II/V-like_cat"/>
</dbReference>
<dbReference type="Gene3D" id="3.20.20.80">
    <property type="entry name" value="Glycosidases"/>
    <property type="match status" value="1"/>
</dbReference>
<dbReference type="PROSITE" id="PS51910">
    <property type="entry name" value="GH18_2"/>
    <property type="match status" value="1"/>
</dbReference>
<accession>A0AAI8YGM1</accession>
<dbReference type="PANTHER" id="PTHR11177:SF397">
    <property type="entry name" value="CHITINASE"/>
    <property type="match status" value="1"/>
</dbReference>
<evidence type="ECO:0000313" key="9">
    <source>
        <dbReference type="Proteomes" id="UP001295740"/>
    </source>
</evidence>
<feature type="signal peptide" evidence="5">
    <location>
        <begin position="1"/>
        <end position="32"/>
    </location>
</feature>
<evidence type="ECO:0000256" key="3">
    <source>
        <dbReference type="ARBA" id="ARBA00022669"/>
    </source>
</evidence>
<evidence type="ECO:0000259" key="7">
    <source>
        <dbReference type="PROSITE" id="PS51910"/>
    </source>
</evidence>
<dbReference type="SMART" id="SM00270">
    <property type="entry name" value="ChtBD1"/>
    <property type="match status" value="2"/>
</dbReference>
<feature type="disulfide bond" evidence="4">
    <location>
        <begin position="118"/>
        <end position="130"/>
    </location>
</feature>
<dbReference type="SUPFAM" id="SSF51445">
    <property type="entry name" value="(Trans)glycosidases"/>
    <property type="match status" value="1"/>
</dbReference>
<dbReference type="InterPro" id="IPR036861">
    <property type="entry name" value="Endochitinase-like_sf"/>
</dbReference>
<dbReference type="GO" id="GO:0008061">
    <property type="term" value="F:chitin binding"/>
    <property type="evidence" value="ECO:0007669"/>
    <property type="project" value="UniProtKB-UniRule"/>
</dbReference>
<organism evidence="8 9">
    <name type="scientific">Anthostomella pinea</name>
    <dbReference type="NCBI Taxonomy" id="933095"/>
    <lineage>
        <taxon>Eukaryota</taxon>
        <taxon>Fungi</taxon>
        <taxon>Dikarya</taxon>
        <taxon>Ascomycota</taxon>
        <taxon>Pezizomycotina</taxon>
        <taxon>Sordariomycetes</taxon>
        <taxon>Xylariomycetidae</taxon>
        <taxon>Xylariales</taxon>
        <taxon>Xylariaceae</taxon>
        <taxon>Anthostomella</taxon>
    </lineage>
</organism>
<evidence type="ECO:0000256" key="1">
    <source>
        <dbReference type="ARBA" id="ARBA00008682"/>
    </source>
</evidence>
<keyword evidence="9" id="KW-1185">Reference proteome</keyword>
<feature type="disulfide bond" evidence="4">
    <location>
        <begin position="123"/>
        <end position="137"/>
    </location>
</feature>
<evidence type="ECO:0000313" key="8">
    <source>
        <dbReference type="EMBL" id="CAJ2504125.1"/>
    </source>
</evidence>
<evidence type="ECO:0000256" key="4">
    <source>
        <dbReference type="PROSITE-ProRule" id="PRU00261"/>
    </source>
</evidence>
<keyword evidence="3 4" id="KW-0147">Chitin-binding</keyword>
<feature type="disulfide bond" evidence="4">
    <location>
        <begin position="141"/>
        <end position="145"/>
    </location>
</feature>
<keyword evidence="4" id="KW-1015">Disulfide bond</keyword>
<feature type="domain" description="GH18" evidence="7">
    <location>
        <begin position="114"/>
        <end position="452"/>
    </location>
</feature>
<dbReference type="AlphaFoldDB" id="A0AAI8YGM1"/>
<comment type="caution">
    <text evidence="8">The sequence shown here is derived from an EMBL/GenBank/DDBJ whole genome shotgun (WGS) entry which is preliminary data.</text>
</comment>
<dbReference type="InterPro" id="IPR018371">
    <property type="entry name" value="Chitin-binding_1_CS"/>
</dbReference>
<comment type="similarity">
    <text evidence="1">Belongs to the glycosyl hydrolase 18 family. Chitinase class V subfamily.</text>
</comment>
<feature type="domain" description="Chitin-binding type-1" evidence="6">
    <location>
        <begin position="104"/>
        <end position="147"/>
    </location>
</feature>
<evidence type="ECO:0000256" key="2">
    <source>
        <dbReference type="ARBA" id="ARBA00012729"/>
    </source>
</evidence>
<dbReference type="Gene3D" id="3.10.50.10">
    <property type="match status" value="1"/>
</dbReference>
<dbReference type="InterPro" id="IPR001002">
    <property type="entry name" value="Chitin-bd_1"/>
</dbReference>
<dbReference type="EC" id="3.2.1.14" evidence="2"/>